<sequence length="154" mass="17729">MRLFVLFFDPRIAAHAPIYVNVMLYNVESIVEFSKFLRIQTTPHFLQVQNTPTGGLSYHVLQSSNRLKVTQGHLGVQEHAKGPKRVCALALKIRRVRYARFLNLCRKQRQASQGVTNPGPSIRSVQTQEQRPLPSWHVQDWTHCHPKRVSIPPE</sequence>
<proteinExistence type="predicted"/>
<dbReference type="EMBL" id="OMOR01000001">
    <property type="protein sequence ID" value="SPH21448.1"/>
    <property type="molecule type" value="Genomic_DNA"/>
</dbReference>
<name>A0A2R8BEE2_9RHOB</name>
<gene>
    <name evidence="1" type="ORF">ASD8599_02200</name>
</gene>
<accession>A0A2R8BEE2</accession>
<protein>
    <submittedName>
        <fullName evidence="1">Uncharacterized protein</fullName>
    </submittedName>
</protein>
<evidence type="ECO:0000313" key="2">
    <source>
        <dbReference type="Proteomes" id="UP000244880"/>
    </source>
</evidence>
<evidence type="ECO:0000313" key="1">
    <source>
        <dbReference type="EMBL" id="SPH21448.1"/>
    </source>
</evidence>
<organism evidence="1 2">
    <name type="scientific">Ascidiaceihabitans donghaensis</name>
    <dbReference type="NCBI Taxonomy" id="1510460"/>
    <lineage>
        <taxon>Bacteria</taxon>
        <taxon>Pseudomonadati</taxon>
        <taxon>Pseudomonadota</taxon>
        <taxon>Alphaproteobacteria</taxon>
        <taxon>Rhodobacterales</taxon>
        <taxon>Paracoccaceae</taxon>
        <taxon>Ascidiaceihabitans</taxon>
    </lineage>
</organism>
<keyword evidence="2" id="KW-1185">Reference proteome</keyword>
<dbReference type="Proteomes" id="UP000244880">
    <property type="component" value="Unassembled WGS sequence"/>
</dbReference>
<dbReference type="AlphaFoldDB" id="A0A2R8BEE2"/>
<reference evidence="1 2" key="1">
    <citation type="submission" date="2018-03" db="EMBL/GenBank/DDBJ databases">
        <authorList>
            <person name="Keele B.F."/>
        </authorList>
    </citation>
    <scope>NUCLEOTIDE SEQUENCE [LARGE SCALE GENOMIC DNA]</scope>
    <source>
        <strain evidence="1 2">CECT 8599</strain>
    </source>
</reference>